<comment type="caution">
    <text evidence="1">The sequence shown here is derived from an EMBL/GenBank/DDBJ whole genome shotgun (WGS) entry which is preliminary data.</text>
</comment>
<gene>
    <name evidence="1" type="ORF">NM208_g3694</name>
</gene>
<keyword evidence="2" id="KW-1185">Reference proteome</keyword>
<sequence>MGLLSDGDDDSQRTFNGKFIEELRTRPSAQARWTPTDRIAMHKWLANHRHSSDTILDDPESIIALMCQVGLHPDLLSKDHFSVMQHRLVHALKYAVEQIEREHRLEVYWDTGTNTKRMKWTDEALDQVLGLGHGPDSAGDGAKP</sequence>
<dbReference type="EMBL" id="JANRMS010000256">
    <property type="protein sequence ID" value="KAJ3543202.1"/>
    <property type="molecule type" value="Genomic_DNA"/>
</dbReference>
<protein>
    <submittedName>
        <fullName evidence="1">Uncharacterized protein</fullName>
    </submittedName>
</protein>
<name>A0ACC1SN39_9HYPO</name>
<proteinExistence type="predicted"/>
<reference evidence="1" key="1">
    <citation type="submission" date="2022-08" db="EMBL/GenBank/DDBJ databases">
        <title>Genome Sequence of Fusarium decemcellulare.</title>
        <authorList>
            <person name="Buettner E."/>
        </authorList>
    </citation>
    <scope>NUCLEOTIDE SEQUENCE</scope>
    <source>
        <strain evidence="1">Babe19</strain>
    </source>
</reference>
<dbReference type="Proteomes" id="UP001148629">
    <property type="component" value="Unassembled WGS sequence"/>
</dbReference>
<organism evidence="1 2">
    <name type="scientific">Fusarium decemcellulare</name>
    <dbReference type="NCBI Taxonomy" id="57161"/>
    <lineage>
        <taxon>Eukaryota</taxon>
        <taxon>Fungi</taxon>
        <taxon>Dikarya</taxon>
        <taxon>Ascomycota</taxon>
        <taxon>Pezizomycotina</taxon>
        <taxon>Sordariomycetes</taxon>
        <taxon>Hypocreomycetidae</taxon>
        <taxon>Hypocreales</taxon>
        <taxon>Nectriaceae</taxon>
        <taxon>Fusarium</taxon>
        <taxon>Fusarium decemcellulare species complex</taxon>
    </lineage>
</organism>
<evidence type="ECO:0000313" key="1">
    <source>
        <dbReference type="EMBL" id="KAJ3543202.1"/>
    </source>
</evidence>
<evidence type="ECO:0000313" key="2">
    <source>
        <dbReference type="Proteomes" id="UP001148629"/>
    </source>
</evidence>
<accession>A0ACC1SN39</accession>